<evidence type="ECO:0008006" key="4">
    <source>
        <dbReference type="Google" id="ProtNLM"/>
    </source>
</evidence>
<evidence type="ECO:0000313" key="3">
    <source>
        <dbReference type="Proteomes" id="UP001495910"/>
    </source>
</evidence>
<feature type="signal peptide" evidence="1">
    <location>
        <begin position="1"/>
        <end position="25"/>
    </location>
</feature>
<evidence type="ECO:0000256" key="1">
    <source>
        <dbReference type="SAM" id="SignalP"/>
    </source>
</evidence>
<feature type="chain" id="PRO_5047260850" description="Transmembrane protein" evidence="1">
    <location>
        <begin position="26"/>
        <end position="305"/>
    </location>
</feature>
<dbReference type="RefSeq" id="WP_342831585.1">
    <property type="nucleotide sequence ID" value="NZ_JBANDC010000026.1"/>
</dbReference>
<keyword evidence="1" id="KW-0732">Signal</keyword>
<name>A0ABU9Q2S7_9BURK</name>
<dbReference type="EMBL" id="JBANDC010000026">
    <property type="protein sequence ID" value="MEM4990569.1"/>
    <property type="molecule type" value="Genomic_DNA"/>
</dbReference>
<reference evidence="2 3" key="1">
    <citation type="submission" date="2024-02" db="EMBL/GenBank/DDBJ databases">
        <title>Draft genome sequence of Collimonas sp. strain H4R21, an effective mineral-weathering bacterial strain isolated from the beech rhizosphere.</title>
        <authorList>
            <person name="Morin E."/>
            <person name="Uroz S."/>
            <person name="Leveau J.H.J."/>
            <person name="Kumar R."/>
            <person name="Rey M.W."/>
            <person name="Pham J."/>
        </authorList>
    </citation>
    <scope>NUCLEOTIDE SEQUENCE [LARGE SCALE GENOMIC DNA]</scope>
    <source>
        <strain evidence="2 3">H4R21</strain>
    </source>
</reference>
<gene>
    <name evidence="2" type="ORF">V8G57_24490</name>
</gene>
<dbReference type="Gene3D" id="3.20.20.80">
    <property type="entry name" value="Glycosidases"/>
    <property type="match status" value="1"/>
</dbReference>
<comment type="caution">
    <text evidence="2">The sequence shown here is derived from an EMBL/GenBank/DDBJ whole genome shotgun (WGS) entry which is preliminary data.</text>
</comment>
<dbReference type="Proteomes" id="UP001495910">
    <property type="component" value="Unassembled WGS sequence"/>
</dbReference>
<sequence length="305" mass="33683">MYKLKSVTIILGAMLGMVLHGEANAWRSRTPAPAPTTTTTTTTAVSYANQQMYGITIDDISGLTATTAALSQLSKKPTTRIVFDEWQPASGYRNAAVAINKVSYVMGEILDSSAMDQYTVQQYLNRTSEYMAALGDVVNIWEIGNEINGEWLGKNADVVAKMTGAYDLTKGQGKTAALTLYYNQDCWSNPANEMFTWANANIPARMKTGLDYVLVSYYEEDCNGLVPDWNAVFTKLSAMFPNSKVGFGETGTTTTNKAAYLTRYYTLKPPVKNYIGGYFWWYGKEDLVPSTQPLWSTFNNVLSGS</sequence>
<proteinExistence type="predicted"/>
<accession>A0ABU9Q2S7</accession>
<organism evidence="2 3">
    <name type="scientific">Collimonas rhizosphaerae</name>
    <dbReference type="NCBI Taxonomy" id="3126357"/>
    <lineage>
        <taxon>Bacteria</taxon>
        <taxon>Pseudomonadati</taxon>
        <taxon>Pseudomonadota</taxon>
        <taxon>Betaproteobacteria</taxon>
        <taxon>Burkholderiales</taxon>
        <taxon>Oxalobacteraceae</taxon>
        <taxon>Collimonas</taxon>
    </lineage>
</organism>
<dbReference type="SUPFAM" id="SSF51445">
    <property type="entry name" value="(Trans)glycosidases"/>
    <property type="match status" value="1"/>
</dbReference>
<protein>
    <recommendedName>
        <fullName evidence="4">Transmembrane protein</fullName>
    </recommendedName>
</protein>
<keyword evidence="3" id="KW-1185">Reference proteome</keyword>
<dbReference type="InterPro" id="IPR017853">
    <property type="entry name" value="GH"/>
</dbReference>
<evidence type="ECO:0000313" key="2">
    <source>
        <dbReference type="EMBL" id="MEM4990569.1"/>
    </source>
</evidence>